<dbReference type="Gene3D" id="1.10.840.10">
    <property type="entry name" value="Ras guanine-nucleotide exchange factors catalytic domain"/>
    <property type="match status" value="1"/>
</dbReference>
<evidence type="ECO:0000313" key="5">
    <source>
        <dbReference type="EMBL" id="KAG0311137.1"/>
    </source>
</evidence>
<keyword evidence="1 2" id="KW-0344">Guanine-nucleotide releasing factor</keyword>
<dbReference type="GO" id="GO:0007265">
    <property type="term" value="P:Ras protein signal transduction"/>
    <property type="evidence" value="ECO:0007669"/>
    <property type="project" value="TreeGrafter"/>
</dbReference>
<dbReference type="InterPro" id="IPR008937">
    <property type="entry name" value="Ras-like_GEF"/>
</dbReference>
<organism evidence="5 6">
    <name type="scientific">Dissophora globulifera</name>
    <dbReference type="NCBI Taxonomy" id="979702"/>
    <lineage>
        <taxon>Eukaryota</taxon>
        <taxon>Fungi</taxon>
        <taxon>Fungi incertae sedis</taxon>
        <taxon>Mucoromycota</taxon>
        <taxon>Mortierellomycotina</taxon>
        <taxon>Mortierellomycetes</taxon>
        <taxon>Mortierellales</taxon>
        <taxon>Mortierellaceae</taxon>
        <taxon>Dissophora</taxon>
    </lineage>
</organism>
<keyword evidence="6" id="KW-1185">Reference proteome</keyword>
<sequence length="622" mass="69278">MDYDKDHVKNTRLRICACLYYWLRNYPNDLVHRHTQQRVASFVQERISLFPCLSEIYVKLLPLSSIHHLNNWCLPQGGEHPHSNNPDSKSLFNSGLPPTPMLGLAAGSDENTDSGFYDVANANTNVNANTADVVNEHEVDEDSEWGLCDEDEDLLTELKGSLSMDSLAPPPFTHPHVAIASSTTKATTTSAIAPLAPAPPTTRHCFRTFPHLPRDRRSSTGSLAHTSPCAMEAFVANRRGSASSASPSSALGTGSHSSLNPAHGGGGQVPTSFAEGDLTPLQQQQQQQQQQHQPQQQQHQPMVSIPFINKRSSSYTHKQKTQSSHSILSPGGVGGWSCAGSTYKESAEEMSVHPLQSQGKSAAAVDYMSMNTPFIEIKDAAIAAQLTCVEFGLFRKLKPRDMLRQVWKTSKGSASFQACITHFNFISSWVGTMILSPSKAKNRAKMMEKFINIAQILRDMGNFNTTMAIIGAMNTSSIHRLVQTREHLQGKEIWTTFKELEHLMSSERSFFEYRQALKVQKLPCIPYLGVHLGDLLSISEGNRDFRQDGTIHWQKFCLLTEVISTVMHFQLEPYVTIQPDPFISRVITDTHVLDDEELYTKSVDKEPGKLHHSRSLSKFNFF</sequence>
<feature type="domain" description="Ras-GEF" evidence="4">
    <location>
        <begin position="378"/>
        <end position="608"/>
    </location>
</feature>
<evidence type="ECO:0000256" key="2">
    <source>
        <dbReference type="PROSITE-ProRule" id="PRU00168"/>
    </source>
</evidence>
<dbReference type="InterPro" id="IPR036964">
    <property type="entry name" value="RASGEF_cat_dom_sf"/>
</dbReference>
<dbReference type="PANTHER" id="PTHR23113">
    <property type="entry name" value="GUANINE NUCLEOTIDE EXCHANGE FACTOR"/>
    <property type="match status" value="1"/>
</dbReference>
<dbReference type="GO" id="GO:0005085">
    <property type="term" value="F:guanyl-nucleotide exchange factor activity"/>
    <property type="evidence" value="ECO:0007669"/>
    <property type="project" value="UniProtKB-KW"/>
</dbReference>
<comment type="caution">
    <text evidence="5">The sequence shown here is derived from an EMBL/GenBank/DDBJ whole genome shotgun (WGS) entry which is preliminary data.</text>
</comment>
<dbReference type="Proteomes" id="UP000738325">
    <property type="component" value="Unassembled WGS sequence"/>
</dbReference>
<dbReference type="AlphaFoldDB" id="A0A9P6R6G5"/>
<reference evidence="5" key="1">
    <citation type="journal article" date="2020" name="Fungal Divers.">
        <title>Resolving the Mortierellaceae phylogeny through synthesis of multi-gene phylogenetics and phylogenomics.</title>
        <authorList>
            <person name="Vandepol N."/>
            <person name="Liber J."/>
            <person name="Desiro A."/>
            <person name="Na H."/>
            <person name="Kennedy M."/>
            <person name="Barry K."/>
            <person name="Grigoriev I.V."/>
            <person name="Miller A.N."/>
            <person name="O'Donnell K."/>
            <person name="Stajich J.E."/>
            <person name="Bonito G."/>
        </authorList>
    </citation>
    <scope>NUCLEOTIDE SEQUENCE</scope>
    <source>
        <strain evidence="5">REB-010B</strain>
    </source>
</reference>
<name>A0A9P6R6G5_9FUNG</name>
<dbReference type="Pfam" id="PF00617">
    <property type="entry name" value="RasGEF"/>
    <property type="match status" value="1"/>
</dbReference>
<gene>
    <name evidence="5" type="ORF">BGZ99_010362</name>
</gene>
<dbReference type="SUPFAM" id="SSF48366">
    <property type="entry name" value="Ras GEF"/>
    <property type="match status" value="1"/>
</dbReference>
<accession>A0A9P6R6G5</accession>
<dbReference type="PROSITE" id="PS50009">
    <property type="entry name" value="RASGEF_CAT"/>
    <property type="match status" value="1"/>
</dbReference>
<dbReference type="CDD" id="cd00155">
    <property type="entry name" value="RasGEF"/>
    <property type="match status" value="1"/>
</dbReference>
<evidence type="ECO:0000256" key="1">
    <source>
        <dbReference type="ARBA" id="ARBA00022658"/>
    </source>
</evidence>
<feature type="compositionally biased region" description="Low complexity" evidence="3">
    <location>
        <begin position="240"/>
        <end position="255"/>
    </location>
</feature>
<dbReference type="OrthoDB" id="546434at2759"/>
<evidence type="ECO:0000259" key="4">
    <source>
        <dbReference type="PROSITE" id="PS50009"/>
    </source>
</evidence>
<dbReference type="SMART" id="SM00147">
    <property type="entry name" value="RasGEF"/>
    <property type="match status" value="1"/>
</dbReference>
<feature type="compositionally biased region" description="Low complexity" evidence="3">
    <location>
        <begin position="282"/>
        <end position="301"/>
    </location>
</feature>
<dbReference type="InterPro" id="IPR001895">
    <property type="entry name" value="RASGEF_cat_dom"/>
</dbReference>
<dbReference type="GO" id="GO:0005886">
    <property type="term" value="C:plasma membrane"/>
    <property type="evidence" value="ECO:0007669"/>
    <property type="project" value="TreeGrafter"/>
</dbReference>
<evidence type="ECO:0000256" key="3">
    <source>
        <dbReference type="SAM" id="MobiDB-lite"/>
    </source>
</evidence>
<dbReference type="PANTHER" id="PTHR23113:SF348">
    <property type="entry name" value="GUANYL-NUCLEOTIDE EXCHANGE FACTOR RASGEF, PUTATIVE (AFU_ORTHOLOGUE AFUA_1G04700)-RELATED"/>
    <property type="match status" value="1"/>
</dbReference>
<feature type="region of interest" description="Disordered" evidence="3">
    <location>
        <begin position="240"/>
        <end position="301"/>
    </location>
</feature>
<protein>
    <recommendedName>
        <fullName evidence="4">Ras-GEF domain-containing protein</fullName>
    </recommendedName>
</protein>
<dbReference type="EMBL" id="JAAAIP010000964">
    <property type="protein sequence ID" value="KAG0311137.1"/>
    <property type="molecule type" value="Genomic_DNA"/>
</dbReference>
<proteinExistence type="predicted"/>
<dbReference type="InterPro" id="IPR023578">
    <property type="entry name" value="Ras_GEF_dom_sf"/>
</dbReference>
<evidence type="ECO:0000313" key="6">
    <source>
        <dbReference type="Proteomes" id="UP000738325"/>
    </source>
</evidence>